<evidence type="ECO:0000313" key="2">
    <source>
        <dbReference type="Proteomes" id="UP000790709"/>
    </source>
</evidence>
<keyword evidence="2" id="KW-1185">Reference proteome</keyword>
<reference evidence="1" key="1">
    <citation type="journal article" date="2021" name="New Phytol.">
        <title>Evolutionary innovations through gain and loss of genes in the ectomycorrhizal Boletales.</title>
        <authorList>
            <person name="Wu G."/>
            <person name="Miyauchi S."/>
            <person name="Morin E."/>
            <person name="Kuo A."/>
            <person name="Drula E."/>
            <person name="Varga T."/>
            <person name="Kohler A."/>
            <person name="Feng B."/>
            <person name="Cao Y."/>
            <person name="Lipzen A."/>
            <person name="Daum C."/>
            <person name="Hundley H."/>
            <person name="Pangilinan J."/>
            <person name="Johnson J."/>
            <person name="Barry K."/>
            <person name="LaButti K."/>
            <person name="Ng V."/>
            <person name="Ahrendt S."/>
            <person name="Min B."/>
            <person name="Choi I.G."/>
            <person name="Park H."/>
            <person name="Plett J.M."/>
            <person name="Magnuson J."/>
            <person name="Spatafora J.W."/>
            <person name="Nagy L.G."/>
            <person name="Henrissat B."/>
            <person name="Grigoriev I.V."/>
            <person name="Yang Z.L."/>
            <person name="Xu J."/>
            <person name="Martin F.M."/>
        </authorList>
    </citation>
    <scope>NUCLEOTIDE SEQUENCE</scope>
    <source>
        <strain evidence="1">KUC20120723A-06</strain>
    </source>
</reference>
<dbReference type="Proteomes" id="UP000790709">
    <property type="component" value="Unassembled WGS sequence"/>
</dbReference>
<name>A0ACB8BB10_9AGAM</name>
<organism evidence="1 2">
    <name type="scientific">Leucogyrophana mollusca</name>
    <dbReference type="NCBI Taxonomy" id="85980"/>
    <lineage>
        <taxon>Eukaryota</taxon>
        <taxon>Fungi</taxon>
        <taxon>Dikarya</taxon>
        <taxon>Basidiomycota</taxon>
        <taxon>Agaricomycotina</taxon>
        <taxon>Agaricomycetes</taxon>
        <taxon>Agaricomycetidae</taxon>
        <taxon>Boletales</taxon>
        <taxon>Boletales incertae sedis</taxon>
        <taxon>Leucogyrophana</taxon>
    </lineage>
</organism>
<accession>A0ACB8BB10</accession>
<dbReference type="EMBL" id="MU266465">
    <property type="protein sequence ID" value="KAH7923001.1"/>
    <property type="molecule type" value="Genomic_DNA"/>
</dbReference>
<sequence>MPHIVIKKRPSEEAVITQRKFFKKTARGKVIKVLRERYLRDDVPCGLAACRACPPPDDPVLSHYGDLGHAAFPGGHYVLPDTNVFLSQMDLIESPLFTPPIVLLQTVVDEVRHRSLPLYNRLTALAKTEGKAVWLFYNEYRSETAIVREEDESPNDRNDRAIRTATAWYNAHLALAHPQSAPRIPGQNQVKHPQVVLLTDDAANREIAQRDGVPCVSVRKYVEGAKDATSLLDLLAAAGSEDAGGQGQGQGRVLYDDYLPTPTLLAGIKAGALHQGHFNANQYNYLEGTVPVPALAKPVLLVGRANMNRAVQGDVVVVEVFDEREWRAPGDAVVDMDATLKNDDADDSGEEGDGDDDERVPLAEGERERKALEKKAPAEKQPTGRVVGIIKRNWRAYVCHIAPTSLSSSAPSSLSLQTVFATPVSRLLPRIRLRTRQAPALLGQKVLVTIDRWARGSRYPEGHFVRALGRAESREAEQESLLLEFEVPYRPFGRAVLGCLPVEGEGWVVPPKGEGGVWREREDLRELDICSIDPPGCQDIDDALHARPLPNGNIEAGVHIADVSHFVHPDTPMDSEAAARGTTVYLVDKRIDMLPALLGTNLCSLRPHVERLAFSAIWELTPEADIVNVRFTKSVIASKAAFEYGEAQIRKDDPNLTDPLTQGIRLLNTLAQKLKAKRMAAGALNLASPEVKIHLDSSESSDPVDVEQKELRETNSLVEEFMLLANISVARRIQESFPQTAVLRRHLPPPSTNFEKLQDILRKRRGLTLDVSSSGALADSLDKCLDPDEPAFNTLVRIMATRCMLSAEYFCSGSVSRDTFGHYGLASPIYTHFTSPIRRYADVLAHRQLAAAIGYTPLHPSLHSKAHVERVVDVVNRRHRMAQMAGRASVEFYVGLALKGRGEKGEVTEEAFVIRAFRNGLGVFVSKLGLEGLVMFKRDTQFDAENYAITIPSSDAGGKDVTISVFDKVTVRIEVEKDKNTQRGRVKMVLVSPVDSSEL</sequence>
<comment type="caution">
    <text evidence="1">The sequence shown here is derived from an EMBL/GenBank/DDBJ whole genome shotgun (WGS) entry which is preliminary data.</text>
</comment>
<proteinExistence type="predicted"/>
<evidence type="ECO:0000313" key="1">
    <source>
        <dbReference type="EMBL" id="KAH7923001.1"/>
    </source>
</evidence>
<gene>
    <name evidence="1" type="ORF">BV22DRAFT_1196993</name>
</gene>
<protein>
    <submittedName>
        <fullName evidence="1">RNB-domain-containing protein</fullName>
    </submittedName>
</protein>